<organism evidence="2 3">
    <name type="scientific">Enterococcus phage SSsP-1</name>
    <dbReference type="NCBI Taxonomy" id="2859527"/>
    <lineage>
        <taxon>Viruses</taxon>
        <taxon>Duplodnaviria</taxon>
        <taxon>Heunggongvirae</taxon>
        <taxon>Uroviricota</taxon>
        <taxon>Caudoviricetes</taxon>
        <taxon>Saphexavirus</taxon>
        <taxon>Saphexavirus SSsP1</taxon>
    </lineage>
</organism>
<dbReference type="PROSITE" id="PS51257">
    <property type="entry name" value="PROKAR_LIPOPROTEIN"/>
    <property type="match status" value="1"/>
</dbReference>
<evidence type="ECO:0000313" key="3">
    <source>
        <dbReference type="Proteomes" id="UP000827296"/>
    </source>
</evidence>
<keyword evidence="1" id="KW-1133">Transmembrane helix</keyword>
<dbReference type="EMBL" id="MZ333457">
    <property type="protein sequence ID" value="QYI86549.1"/>
    <property type="molecule type" value="Genomic_DNA"/>
</dbReference>
<sequence>MKDLFKFACTLVLMTVLISCYVAVQLIIVAVAGTFLPTWAFIIVLGWLVYTNYRVLLKGGEY</sequence>
<name>A0AAE7WED3_9CAUD</name>
<protein>
    <recommendedName>
        <fullName evidence="4">Lipoprotein</fullName>
    </recommendedName>
</protein>
<dbReference type="Proteomes" id="UP000827296">
    <property type="component" value="Segment"/>
</dbReference>
<evidence type="ECO:0000313" key="2">
    <source>
        <dbReference type="EMBL" id="QYI86549.1"/>
    </source>
</evidence>
<reference evidence="2 3" key="1">
    <citation type="journal article" date="2022" name="Viruses">
        <title>Two Novel Lytic Bacteriophages Infecting Enterococcus spp. Are Promising Candidates for Targeted Antibacterial Therapy.</title>
        <authorList>
            <person name="Tkachev P.V."/>
            <person name="Pchelin I.M."/>
            <person name="Azarov D.V."/>
            <person name="Gorshkov A.N."/>
            <person name="Shamova O.V."/>
            <person name="Dmitriev A.V."/>
            <person name="Goncharov A.E."/>
        </authorList>
    </citation>
    <scope>NUCLEOTIDE SEQUENCE [LARGE SCALE GENOMIC DNA]</scope>
</reference>
<keyword evidence="3" id="KW-1185">Reference proteome</keyword>
<keyword evidence="1" id="KW-0812">Transmembrane</keyword>
<keyword evidence="1" id="KW-0472">Membrane</keyword>
<evidence type="ECO:0000256" key="1">
    <source>
        <dbReference type="SAM" id="Phobius"/>
    </source>
</evidence>
<proteinExistence type="predicted"/>
<evidence type="ECO:0008006" key="4">
    <source>
        <dbReference type="Google" id="ProtNLM"/>
    </source>
</evidence>
<accession>A0AAE7WED3</accession>
<feature type="transmembrane region" description="Helical" evidence="1">
    <location>
        <begin position="7"/>
        <end position="32"/>
    </location>
</feature>
<feature type="transmembrane region" description="Helical" evidence="1">
    <location>
        <begin position="38"/>
        <end position="57"/>
    </location>
</feature>